<dbReference type="Pfam" id="PF11102">
    <property type="entry name" value="YjbF"/>
    <property type="match status" value="1"/>
</dbReference>
<sequence>MKMKQPLTFSMLALVFVSLLSGCSQKYQDVQDTLSLALFGYDDVTLPPEQVIDLPYASLYATVEGSAQAFLVLAYAENTFSTNPALSGTHRLKWLSANNEMLVTESGRLVKTVNLLGGNLTASYGDEADPLALGLLNASTPRTWVRQVDWQPGNYSGVTLNAVFEPRGLQTIMVNEKPVEALLFIESVSAAELGVQFENAFWISPSSGRVIASRQTPAPGLADIEITVLKPFAGEE</sequence>
<organism evidence="2 3">
    <name type="scientific">Grimontia hollisae CIP 101886</name>
    <dbReference type="NCBI Taxonomy" id="675812"/>
    <lineage>
        <taxon>Bacteria</taxon>
        <taxon>Pseudomonadati</taxon>
        <taxon>Pseudomonadota</taxon>
        <taxon>Gammaproteobacteria</taxon>
        <taxon>Vibrionales</taxon>
        <taxon>Vibrionaceae</taxon>
        <taxon>Grimontia</taxon>
    </lineage>
</organism>
<keyword evidence="3" id="KW-1185">Reference proteome</keyword>
<protein>
    <submittedName>
        <fullName evidence="2">Hypothetical lipoprotein</fullName>
    </submittedName>
</protein>
<dbReference type="RefSeq" id="WP_005506495.1">
    <property type="nucleotide sequence ID" value="NZ_ADAQ01000013.1"/>
</dbReference>
<comment type="caution">
    <text evidence="2">The sequence shown here is derived from an EMBL/GenBank/DDBJ whole genome shotgun (WGS) entry which is preliminary data.</text>
</comment>
<dbReference type="PROSITE" id="PS51257">
    <property type="entry name" value="PROKAR_LIPOPROTEIN"/>
    <property type="match status" value="1"/>
</dbReference>
<gene>
    <name evidence="2" type="ORF">VHA_003288</name>
</gene>
<dbReference type="eggNOG" id="ENOG502ZAMG">
    <property type="taxonomic scope" value="Bacteria"/>
</dbReference>
<evidence type="ECO:0000313" key="2">
    <source>
        <dbReference type="EMBL" id="EEY71427.1"/>
    </source>
</evidence>
<proteinExistence type="predicted"/>
<dbReference type="SUPFAM" id="SSF159270">
    <property type="entry name" value="YmcC-like"/>
    <property type="match status" value="1"/>
</dbReference>
<accession>D0IC09</accession>
<evidence type="ECO:0000256" key="1">
    <source>
        <dbReference type="SAM" id="SignalP"/>
    </source>
</evidence>
<reference evidence="2 3" key="1">
    <citation type="submission" date="2009-10" db="EMBL/GenBank/DDBJ databases">
        <authorList>
            <consortium name="Los Alamos National Laboratory (LANL)"/>
            <consortium name="National Microbial Pathogen Data Resource (NMPDR)"/>
            <person name="Saunders E.H."/>
            <person name="Munk A.C."/>
            <person name="Tapia R."/>
            <person name="Green L."/>
            <person name="Rogers Y."/>
            <person name="Detter J.C."/>
            <person name="Bruce D."/>
            <person name="Brettin T.S."/>
            <person name="Colwell R.R."/>
            <person name="Huq A."/>
            <person name="Grim C.J."/>
            <person name="Hasan N.A."/>
            <person name="Bartels D."/>
            <person name="Vonstein V."/>
        </authorList>
    </citation>
    <scope>NUCLEOTIDE SEQUENCE [LARGE SCALE GENOMIC DNA]</scope>
    <source>
        <strain evidence="2 3">CIP 101886</strain>
    </source>
</reference>
<dbReference type="InterPro" id="IPR021308">
    <property type="entry name" value="GfcB"/>
</dbReference>
<feature type="chain" id="PRO_5003008236" evidence="1">
    <location>
        <begin position="27"/>
        <end position="236"/>
    </location>
</feature>
<feature type="signal peptide" evidence="1">
    <location>
        <begin position="1"/>
        <end position="26"/>
    </location>
</feature>
<evidence type="ECO:0000313" key="3">
    <source>
        <dbReference type="Proteomes" id="UP000003604"/>
    </source>
</evidence>
<keyword evidence="1" id="KW-0732">Signal</keyword>
<dbReference type="InterPro" id="IPR023373">
    <property type="entry name" value="YmcC_sf"/>
</dbReference>
<dbReference type="AlphaFoldDB" id="D0IC09"/>
<dbReference type="Proteomes" id="UP000003604">
    <property type="component" value="Unassembled WGS sequence"/>
</dbReference>
<dbReference type="Gene3D" id="2.40.360.10">
    <property type="entry name" value="YmcC-like"/>
    <property type="match status" value="1"/>
</dbReference>
<name>D0IC09_GRIHO</name>
<keyword evidence="2" id="KW-0449">Lipoprotein</keyword>
<dbReference type="EMBL" id="ADAQ01000013">
    <property type="protein sequence ID" value="EEY71427.1"/>
    <property type="molecule type" value="Genomic_DNA"/>
</dbReference>